<feature type="compositionally biased region" description="Polar residues" evidence="1">
    <location>
        <begin position="28"/>
        <end position="47"/>
    </location>
</feature>
<protein>
    <submittedName>
        <fullName evidence="2">Uncharacterized protein</fullName>
    </submittedName>
</protein>
<keyword evidence="3" id="KW-1185">Reference proteome</keyword>
<dbReference type="GeneID" id="27705714"/>
<evidence type="ECO:0000256" key="1">
    <source>
        <dbReference type="SAM" id="MobiDB-lite"/>
    </source>
</evidence>
<feature type="region of interest" description="Disordered" evidence="1">
    <location>
        <begin position="27"/>
        <end position="122"/>
    </location>
</feature>
<reference evidence="2" key="1">
    <citation type="submission" date="2015-01" db="EMBL/GenBank/DDBJ databases">
        <title>The Genome Sequence of Cladophialophora bantiana CBS 173.52.</title>
        <authorList>
            <consortium name="The Broad Institute Genomics Platform"/>
            <person name="Cuomo C."/>
            <person name="de Hoog S."/>
            <person name="Gorbushina A."/>
            <person name="Stielow B."/>
            <person name="Teixiera M."/>
            <person name="Abouelleil A."/>
            <person name="Chapman S.B."/>
            <person name="Priest M."/>
            <person name="Young S.K."/>
            <person name="Wortman J."/>
            <person name="Nusbaum C."/>
            <person name="Birren B."/>
        </authorList>
    </citation>
    <scope>NUCLEOTIDE SEQUENCE [LARGE SCALE GENOMIC DNA]</scope>
    <source>
        <strain evidence="2">CBS 173.52</strain>
    </source>
</reference>
<feature type="compositionally biased region" description="Acidic residues" evidence="1">
    <location>
        <begin position="92"/>
        <end position="102"/>
    </location>
</feature>
<dbReference type="HOGENOM" id="CLU_1234872_0_0_1"/>
<dbReference type="VEuPathDB" id="FungiDB:Z519_12786"/>
<feature type="region of interest" description="Disordered" evidence="1">
    <location>
        <begin position="141"/>
        <end position="168"/>
    </location>
</feature>
<evidence type="ECO:0000313" key="3">
    <source>
        <dbReference type="Proteomes" id="UP000053789"/>
    </source>
</evidence>
<name>A0A0D2FIS7_CLAB1</name>
<feature type="compositionally biased region" description="Pro residues" evidence="1">
    <location>
        <begin position="56"/>
        <end position="67"/>
    </location>
</feature>
<evidence type="ECO:0000313" key="2">
    <source>
        <dbReference type="EMBL" id="KIW86602.1"/>
    </source>
</evidence>
<dbReference type="EMBL" id="KN847015">
    <property type="protein sequence ID" value="KIW86602.1"/>
    <property type="molecule type" value="Genomic_DNA"/>
</dbReference>
<gene>
    <name evidence="2" type="ORF">Z519_12786</name>
</gene>
<sequence length="224" mass="24388">MIPLYPQGGAYAHCAVSTPYASVPASHGSYNNQPNGPYTNVTNSHAQANGPYTNPYGPPNGPYPSPPGHSYYGQGGFRACGSNARPPSPSSDDSEDFTDSDEAISSKHHQKIPKNKTSTVPDNIITSFSDLLKKQNEKIDVLDRQPSTNEDRYKQQAQKQKEKAGVEEPLSTGVLDEKKDVSFFVNGNGIKFQFPCWKCRTLEAGVTAVLPSKMLTRLGDEKAH</sequence>
<proteinExistence type="predicted"/>
<feature type="compositionally biased region" description="Basic and acidic residues" evidence="1">
    <location>
        <begin position="141"/>
        <end position="166"/>
    </location>
</feature>
<dbReference type="AlphaFoldDB" id="A0A0D2FIS7"/>
<organism evidence="2 3">
    <name type="scientific">Cladophialophora bantiana (strain ATCC 10958 / CBS 173.52 / CDC B-1940 / NIH 8579)</name>
    <name type="common">Xylohypha bantiana</name>
    <dbReference type="NCBI Taxonomy" id="1442370"/>
    <lineage>
        <taxon>Eukaryota</taxon>
        <taxon>Fungi</taxon>
        <taxon>Dikarya</taxon>
        <taxon>Ascomycota</taxon>
        <taxon>Pezizomycotina</taxon>
        <taxon>Eurotiomycetes</taxon>
        <taxon>Chaetothyriomycetidae</taxon>
        <taxon>Chaetothyriales</taxon>
        <taxon>Herpotrichiellaceae</taxon>
        <taxon>Cladophialophora</taxon>
    </lineage>
</organism>
<dbReference type="Proteomes" id="UP000053789">
    <property type="component" value="Unassembled WGS sequence"/>
</dbReference>
<accession>A0A0D2FIS7</accession>
<dbReference type="RefSeq" id="XP_016613271.1">
    <property type="nucleotide sequence ID" value="XM_016770491.1"/>
</dbReference>